<keyword evidence="4" id="KW-0378">Hydrolase</keyword>
<proteinExistence type="inferred from homology"/>
<evidence type="ECO:0000259" key="7">
    <source>
        <dbReference type="Pfam" id="PF00884"/>
    </source>
</evidence>
<evidence type="ECO:0000256" key="3">
    <source>
        <dbReference type="ARBA" id="ARBA00022723"/>
    </source>
</evidence>
<keyword evidence="6" id="KW-0325">Glycoprotein</keyword>
<dbReference type="EMBL" id="JAZGQO010000002">
    <property type="protein sequence ID" value="KAK6191759.1"/>
    <property type="molecule type" value="Genomic_DNA"/>
</dbReference>
<dbReference type="CDD" id="cd16029">
    <property type="entry name" value="4-S"/>
    <property type="match status" value="1"/>
</dbReference>
<dbReference type="PANTHER" id="PTHR10342:SF273">
    <property type="entry name" value="RE14504P"/>
    <property type="match status" value="1"/>
</dbReference>
<dbReference type="SUPFAM" id="SSF53649">
    <property type="entry name" value="Alkaline phosphatase-like"/>
    <property type="match status" value="1"/>
</dbReference>
<keyword evidence="5" id="KW-0106">Calcium</keyword>
<comment type="similarity">
    <text evidence="2">Belongs to the sulfatase family.</text>
</comment>
<evidence type="ECO:0000313" key="9">
    <source>
        <dbReference type="Proteomes" id="UP001347796"/>
    </source>
</evidence>
<dbReference type="GO" id="GO:0008484">
    <property type="term" value="F:sulfuric ester hydrolase activity"/>
    <property type="evidence" value="ECO:0007669"/>
    <property type="project" value="InterPro"/>
</dbReference>
<gene>
    <name evidence="8" type="ORF">SNE40_003362</name>
</gene>
<sequence length="452" mass="51584">MKTPNLDNLANQGVILNSSYVQPLCTPSRTAFMSGYYPYRTGLQHNVILPWSAAYLRRNYTLLPEKLKNVGYNTHMIGKWHLGFCNWNYTPTYRGFDSFYGYYNGQEDYYSHKIMFGLDYRDDKKVVDDKEGVYSAFSYTERAKKIIESHNTSDPMFLYLAFQDVHAPLQVPKRFEDMYSNINDKNRRIYSGMVSALDEAVGNITKSLVQNGFMDNILIVFTADNGGIPTFGGNNLPLRGAKSTLWEGGTKGASFVYSPTLLDKTGYINTEMMHATDWFATFLDVAGGQPEKGVDGISQWDMLRTGSPSKRNEFIYNIDEINKNAAIRYGDLKLIEGSAGRFNDWYPVPTSNLENFKTADHIYDLNEKTDLGVEHFEIENIAESDEPQYRLFNITADPTEHFDIADQFPDLVTKLKDKLVEYKKLLVPAFDPSFSPKSLPIFYDGVWTPGWC</sequence>
<dbReference type="InterPro" id="IPR000917">
    <property type="entry name" value="Sulfatase_N"/>
</dbReference>
<protein>
    <recommendedName>
        <fullName evidence="7">Sulfatase N-terminal domain-containing protein</fullName>
    </recommendedName>
</protein>
<dbReference type="Gene3D" id="3.40.720.10">
    <property type="entry name" value="Alkaline Phosphatase, subunit A"/>
    <property type="match status" value="1"/>
</dbReference>
<evidence type="ECO:0000313" key="8">
    <source>
        <dbReference type="EMBL" id="KAK6191759.1"/>
    </source>
</evidence>
<dbReference type="GO" id="GO:0046872">
    <property type="term" value="F:metal ion binding"/>
    <property type="evidence" value="ECO:0007669"/>
    <property type="project" value="UniProtKB-KW"/>
</dbReference>
<dbReference type="PROSITE" id="PS00149">
    <property type="entry name" value="SULFATASE_2"/>
    <property type="match status" value="1"/>
</dbReference>
<accession>A0AAN8KE41</accession>
<feature type="domain" description="Sulfatase N-terminal" evidence="7">
    <location>
        <begin position="3"/>
        <end position="287"/>
    </location>
</feature>
<comment type="cofactor">
    <cofactor evidence="1">
        <name>Ca(2+)</name>
        <dbReference type="ChEBI" id="CHEBI:29108"/>
    </cofactor>
</comment>
<dbReference type="InterPro" id="IPR017850">
    <property type="entry name" value="Alkaline_phosphatase_core_sf"/>
</dbReference>
<evidence type="ECO:0000256" key="6">
    <source>
        <dbReference type="ARBA" id="ARBA00023180"/>
    </source>
</evidence>
<dbReference type="Pfam" id="PF00884">
    <property type="entry name" value="Sulfatase"/>
    <property type="match status" value="1"/>
</dbReference>
<evidence type="ECO:0000256" key="2">
    <source>
        <dbReference type="ARBA" id="ARBA00008779"/>
    </source>
</evidence>
<reference evidence="8 9" key="1">
    <citation type="submission" date="2024-01" db="EMBL/GenBank/DDBJ databases">
        <title>The genome of the rayed Mediterranean limpet Patella caerulea (Linnaeus, 1758).</title>
        <authorList>
            <person name="Anh-Thu Weber A."/>
            <person name="Halstead-Nussloch G."/>
        </authorList>
    </citation>
    <scope>NUCLEOTIDE SEQUENCE [LARGE SCALE GENOMIC DNA]</scope>
    <source>
        <strain evidence="8">AATW-2023a</strain>
        <tissue evidence="8">Whole specimen</tissue>
    </source>
</reference>
<dbReference type="AlphaFoldDB" id="A0AAN8KE41"/>
<evidence type="ECO:0000256" key="1">
    <source>
        <dbReference type="ARBA" id="ARBA00001913"/>
    </source>
</evidence>
<dbReference type="InterPro" id="IPR024607">
    <property type="entry name" value="Sulfatase_CS"/>
</dbReference>
<dbReference type="Gene3D" id="3.30.1120.10">
    <property type="match status" value="1"/>
</dbReference>
<dbReference type="PANTHER" id="PTHR10342">
    <property type="entry name" value="ARYLSULFATASE"/>
    <property type="match status" value="1"/>
</dbReference>
<organism evidence="8 9">
    <name type="scientific">Patella caerulea</name>
    <name type="common">Rayed Mediterranean limpet</name>
    <dbReference type="NCBI Taxonomy" id="87958"/>
    <lineage>
        <taxon>Eukaryota</taxon>
        <taxon>Metazoa</taxon>
        <taxon>Spiralia</taxon>
        <taxon>Lophotrochozoa</taxon>
        <taxon>Mollusca</taxon>
        <taxon>Gastropoda</taxon>
        <taxon>Patellogastropoda</taxon>
        <taxon>Patelloidea</taxon>
        <taxon>Patellidae</taxon>
        <taxon>Patella</taxon>
    </lineage>
</organism>
<keyword evidence="9" id="KW-1185">Reference proteome</keyword>
<evidence type="ECO:0000256" key="4">
    <source>
        <dbReference type="ARBA" id="ARBA00022801"/>
    </source>
</evidence>
<evidence type="ECO:0000256" key="5">
    <source>
        <dbReference type="ARBA" id="ARBA00022837"/>
    </source>
</evidence>
<keyword evidence="3" id="KW-0479">Metal-binding</keyword>
<name>A0AAN8KE41_PATCE</name>
<comment type="caution">
    <text evidence="8">The sequence shown here is derived from an EMBL/GenBank/DDBJ whole genome shotgun (WGS) entry which is preliminary data.</text>
</comment>
<dbReference type="InterPro" id="IPR047115">
    <property type="entry name" value="ARSB"/>
</dbReference>
<dbReference type="Proteomes" id="UP001347796">
    <property type="component" value="Unassembled WGS sequence"/>
</dbReference>